<evidence type="ECO:0000256" key="6">
    <source>
        <dbReference type="ARBA" id="ARBA00022729"/>
    </source>
</evidence>
<dbReference type="PANTHER" id="PTHR13723:SF200">
    <property type="entry name" value="ADAM METALLOPEPTIDASE WITH THROMBOSPONDIN TYPE 1 MOTIF B, ISOFORM B"/>
    <property type="match status" value="1"/>
</dbReference>
<name>A0ABQ9J0L4_9CUCU</name>
<comment type="caution">
    <text evidence="13">Lacks conserved residue(s) required for the propagation of feature annotation.</text>
</comment>
<proteinExistence type="predicted"/>
<dbReference type="InterPro" id="IPR001590">
    <property type="entry name" value="Peptidase_M12B"/>
</dbReference>
<gene>
    <name evidence="15" type="ORF">NQ317_016646</name>
</gene>
<evidence type="ECO:0000313" key="16">
    <source>
        <dbReference type="Proteomes" id="UP001162164"/>
    </source>
</evidence>
<dbReference type="Pfam" id="PF17771">
    <property type="entry name" value="ADAMTS_CR_2"/>
    <property type="match status" value="1"/>
</dbReference>
<dbReference type="InterPro" id="IPR000884">
    <property type="entry name" value="TSP1_rpt"/>
</dbReference>
<keyword evidence="9" id="KW-0862">Zinc</keyword>
<keyword evidence="6" id="KW-0732">Signal</keyword>
<keyword evidence="7" id="KW-0677">Repeat</keyword>
<dbReference type="EMBL" id="JAPWTJ010001658">
    <property type="protein sequence ID" value="KAJ8970173.1"/>
    <property type="molecule type" value="Genomic_DNA"/>
</dbReference>
<organism evidence="15 16">
    <name type="scientific">Molorchus minor</name>
    <dbReference type="NCBI Taxonomy" id="1323400"/>
    <lineage>
        <taxon>Eukaryota</taxon>
        <taxon>Metazoa</taxon>
        <taxon>Ecdysozoa</taxon>
        <taxon>Arthropoda</taxon>
        <taxon>Hexapoda</taxon>
        <taxon>Insecta</taxon>
        <taxon>Pterygota</taxon>
        <taxon>Neoptera</taxon>
        <taxon>Endopterygota</taxon>
        <taxon>Coleoptera</taxon>
        <taxon>Polyphaga</taxon>
        <taxon>Cucujiformia</taxon>
        <taxon>Chrysomeloidea</taxon>
        <taxon>Cerambycidae</taxon>
        <taxon>Lamiinae</taxon>
        <taxon>Monochamini</taxon>
        <taxon>Molorchus</taxon>
    </lineage>
</organism>
<dbReference type="PROSITE" id="PS50215">
    <property type="entry name" value="ADAM_MEPRO"/>
    <property type="match status" value="1"/>
</dbReference>
<evidence type="ECO:0000256" key="4">
    <source>
        <dbReference type="ARBA" id="ARBA00022670"/>
    </source>
</evidence>
<evidence type="ECO:0000256" key="12">
    <source>
        <dbReference type="ARBA" id="ARBA00023180"/>
    </source>
</evidence>
<accession>A0ABQ9J0L4</accession>
<dbReference type="InterPro" id="IPR036383">
    <property type="entry name" value="TSP1_rpt_sf"/>
</dbReference>
<dbReference type="PRINTS" id="PR01857">
    <property type="entry name" value="ADAMTSFAMILY"/>
</dbReference>
<evidence type="ECO:0000256" key="5">
    <source>
        <dbReference type="ARBA" id="ARBA00022723"/>
    </source>
</evidence>
<dbReference type="InterPro" id="IPR013273">
    <property type="entry name" value="ADAMTS/ADAMTS-like"/>
</dbReference>
<keyword evidence="3" id="KW-0272">Extracellular matrix</keyword>
<dbReference type="Pfam" id="PF00090">
    <property type="entry name" value="TSP_1"/>
    <property type="match status" value="1"/>
</dbReference>
<evidence type="ECO:0000259" key="14">
    <source>
        <dbReference type="PROSITE" id="PS50215"/>
    </source>
</evidence>
<keyword evidence="10" id="KW-0482">Metalloprotease</keyword>
<dbReference type="SUPFAM" id="SSF82895">
    <property type="entry name" value="TSP-1 type 1 repeat"/>
    <property type="match status" value="1"/>
</dbReference>
<evidence type="ECO:0000256" key="9">
    <source>
        <dbReference type="ARBA" id="ARBA00022833"/>
    </source>
</evidence>
<dbReference type="Gene3D" id="3.40.390.10">
    <property type="entry name" value="Collagenase (Catalytic Domain)"/>
    <property type="match status" value="1"/>
</dbReference>
<reference evidence="15" key="1">
    <citation type="journal article" date="2023" name="Insect Mol. Biol.">
        <title>Genome sequencing provides insights into the evolution of gene families encoding plant cell wall-degrading enzymes in longhorned beetles.</title>
        <authorList>
            <person name="Shin N.R."/>
            <person name="Okamura Y."/>
            <person name="Kirsch R."/>
            <person name="Pauchet Y."/>
        </authorList>
    </citation>
    <scope>NUCLEOTIDE SEQUENCE</scope>
    <source>
        <strain evidence="15">MMC_N1</strain>
    </source>
</reference>
<keyword evidence="8" id="KW-0378">Hydrolase</keyword>
<dbReference type="InterPro" id="IPR050439">
    <property type="entry name" value="ADAMTS_ADAMTS-like"/>
</dbReference>
<keyword evidence="2" id="KW-0964">Secreted</keyword>
<dbReference type="Gene3D" id="3.40.1620.60">
    <property type="match status" value="1"/>
</dbReference>
<comment type="subcellular location">
    <subcellularLocation>
        <location evidence="1">Secreted</location>
        <location evidence="1">Extracellular space</location>
        <location evidence="1">Extracellular matrix</location>
    </subcellularLocation>
</comment>
<evidence type="ECO:0000256" key="8">
    <source>
        <dbReference type="ARBA" id="ARBA00022801"/>
    </source>
</evidence>
<evidence type="ECO:0000256" key="10">
    <source>
        <dbReference type="ARBA" id="ARBA00023049"/>
    </source>
</evidence>
<evidence type="ECO:0000256" key="2">
    <source>
        <dbReference type="ARBA" id="ARBA00022525"/>
    </source>
</evidence>
<dbReference type="Pfam" id="PF19236">
    <property type="entry name" value="ADAMTS_CR_3"/>
    <property type="match status" value="1"/>
</dbReference>
<dbReference type="InterPro" id="IPR041645">
    <property type="entry name" value="ADAMTS_CR_2"/>
</dbReference>
<keyword evidence="4" id="KW-0645">Protease</keyword>
<dbReference type="InterPro" id="IPR010294">
    <property type="entry name" value="ADAMTS_spacer1"/>
</dbReference>
<dbReference type="InterPro" id="IPR024079">
    <property type="entry name" value="MetalloPept_cat_dom_sf"/>
</dbReference>
<sequence>MTAVIHEGDVCDTSRSLCVAHLASLSGRICRGRTGGGYRRISMAEDGRYTKSIENFKLAVPHRLTSTGDFQSFHLPQFFRHNPNKKRKKRSSADSDMVHYGITVNNQNHHVELWPNHDFLSPNLVFESRDPNLKVQDRKLRTLVDKELCHYTGNVRGSENSRAALSACDGLAGYITVDNVRYFIEPVEEHGPNEEGHHLHVVYETQPGYEHYKTKNRCGTTESWEEAWKRRFREKLARGERLEKRGSTSLHRYMEILVVSDKKFLNHHKNRDVETYIMTVMNMARLEKPSKLAFFSTPPSSLSSPWSSTCGNKLHTQNPEKFNAWAELIRDHVIGPFFIDGDLNGDQYLAPPHYRITVWQYIELTFPNQGVLAISPSLSLKQVADFYHDASSGNQMDFVIVRMMYLEKEEEEIDLIINNDADKTLASFCKWQMKVNPQDIENPNHHDIAVLLTRYDICADAGADCGLMGLAYVAAACTKDEPCALNEDGGLQLGIVVAHEVGHVYVFEIPLCFKHNLMFEVVKSASDIERMGCSHDKEGESSCAAQDKDESFFVMAPYVHLFTTKWSTCSRGFITALFENGLGDCLNDEPQTSLYQYKNALPGTVYDALAQCELNYPGSTVCLMNQDKFCESLLCQTSPASCMGNEEPPADGTKCGENKWCYRKQCVEIGSRPEAINGGWGEWGSWSGCSRTCGGGVSISERDCNNPVPEHKGRYCLGERKKVRICNVEPCPLGTPNYREVQCEEQSKEPFNGMMYHWKAHFKDDEPCCLYCTNEVNQLAKLQPRVKDGTPCKPGTKDMCISGVCRKIGCDNQVDSDAVEDVCGICNGDGTQCKIVEEVYKDTGARDYKKVATIPAGSRNLLIDELGPSMNTIAISDKTEKNFYLNGDHKEELDGEKKFGGEVEGVYSHPEPGKESLVIHGPLTDDLIFF</sequence>
<dbReference type="Pfam" id="PF01562">
    <property type="entry name" value="Pep_M12B_propep"/>
    <property type="match status" value="1"/>
</dbReference>
<dbReference type="SUPFAM" id="SSF55486">
    <property type="entry name" value="Metalloproteases ('zincins'), catalytic domain"/>
    <property type="match status" value="1"/>
</dbReference>
<comment type="caution">
    <text evidence="15">The sequence shown here is derived from an EMBL/GenBank/DDBJ whole genome shotgun (WGS) entry which is preliminary data.</text>
</comment>
<evidence type="ECO:0000256" key="13">
    <source>
        <dbReference type="PROSITE-ProRule" id="PRU00276"/>
    </source>
</evidence>
<protein>
    <recommendedName>
        <fullName evidence="14">Peptidase M12B domain-containing protein</fullName>
    </recommendedName>
</protein>
<dbReference type="SMART" id="SM00209">
    <property type="entry name" value="TSP1"/>
    <property type="match status" value="1"/>
</dbReference>
<dbReference type="Gene3D" id="2.60.120.830">
    <property type="match status" value="1"/>
</dbReference>
<keyword evidence="12" id="KW-0325">Glycoprotein</keyword>
<evidence type="ECO:0000256" key="3">
    <source>
        <dbReference type="ARBA" id="ARBA00022530"/>
    </source>
</evidence>
<dbReference type="InterPro" id="IPR045371">
    <property type="entry name" value="ADAMTS_CR_3"/>
</dbReference>
<feature type="non-terminal residue" evidence="15">
    <location>
        <position position="930"/>
    </location>
</feature>
<dbReference type="Proteomes" id="UP001162164">
    <property type="component" value="Unassembled WGS sequence"/>
</dbReference>
<evidence type="ECO:0000256" key="11">
    <source>
        <dbReference type="ARBA" id="ARBA00023157"/>
    </source>
</evidence>
<dbReference type="PANTHER" id="PTHR13723">
    <property type="entry name" value="ADAMTS A DISINTEGRIN AND METALLOPROTEASE WITH THROMBOSPONDIN MOTIFS PROTEASE"/>
    <property type="match status" value="1"/>
</dbReference>
<dbReference type="PROSITE" id="PS50092">
    <property type="entry name" value="TSP1"/>
    <property type="match status" value="1"/>
</dbReference>
<evidence type="ECO:0000256" key="7">
    <source>
        <dbReference type="ARBA" id="ARBA00022737"/>
    </source>
</evidence>
<keyword evidence="11" id="KW-1015">Disulfide bond</keyword>
<dbReference type="Pfam" id="PF05986">
    <property type="entry name" value="ADAMTS_spacer1"/>
    <property type="match status" value="1"/>
</dbReference>
<evidence type="ECO:0000256" key="1">
    <source>
        <dbReference type="ARBA" id="ARBA00004498"/>
    </source>
</evidence>
<dbReference type="InterPro" id="IPR002870">
    <property type="entry name" value="Peptidase_M12B_N"/>
</dbReference>
<dbReference type="Gene3D" id="2.20.100.10">
    <property type="entry name" value="Thrombospondin type-1 (TSP1) repeat"/>
    <property type="match status" value="1"/>
</dbReference>
<keyword evidence="16" id="KW-1185">Reference proteome</keyword>
<keyword evidence="5" id="KW-0479">Metal-binding</keyword>
<dbReference type="Pfam" id="PF13582">
    <property type="entry name" value="Reprolysin_3"/>
    <property type="match status" value="1"/>
</dbReference>
<feature type="domain" description="Peptidase M12B" evidence="14">
    <location>
        <begin position="399"/>
        <end position="590"/>
    </location>
</feature>
<evidence type="ECO:0000313" key="15">
    <source>
        <dbReference type="EMBL" id="KAJ8970173.1"/>
    </source>
</evidence>